<reference evidence="1" key="1">
    <citation type="journal article" date="2020" name="Nature">
        <title>Giant virus diversity and host interactions through global metagenomics.</title>
        <authorList>
            <person name="Schulz F."/>
            <person name="Roux S."/>
            <person name="Paez-Espino D."/>
            <person name="Jungbluth S."/>
            <person name="Walsh D.A."/>
            <person name="Denef V.J."/>
            <person name="McMahon K.D."/>
            <person name="Konstantinidis K.T."/>
            <person name="Eloe-Fadrosh E.A."/>
            <person name="Kyrpides N.C."/>
            <person name="Woyke T."/>
        </authorList>
    </citation>
    <scope>NUCLEOTIDE SEQUENCE</scope>
    <source>
        <strain evidence="1">GVMAG-M-3300023184-184</strain>
    </source>
</reference>
<dbReference type="EMBL" id="MN740059">
    <property type="protein sequence ID" value="QHT86167.1"/>
    <property type="molecule type" value="Genomic_DNA"/>
</dbReference>
<protein>
    <submittedName>
        <fullName evidence="1">Uncharacterized protein</fullName>
    </submittedName>
</protein>
<evidence type="ECO:0000313" key="1">
    <source>
        <dbReference type="EMBL" id="QHT86167.1"/>
    </source>
</evidence>
<organism evidence="1">
    <name type="scientific">viral metagenome</name>
    <dbReference type="NCBI Taxonomy" id="1070528"/>
    <lineage>
        <taxon>unclassified sequences</taxon>
        <taxon>metagenomes</taxon>
        <taxon>organismal metagenomes</taxon>
    </lineage>
</organism>
<sequence length="315" mass="36652">MTDNIKFQVIDEDSTLYDIKETDDVTSNDKFMQTIQVNLEEKIQEFIKEKNPMLYILTPCFNGMCYINYLHCLIETISFFRRLNFPLKVEFCKNDSLVSRARNNLIARAMTNTSATHFLFIDNDIAWDPLDIIKLLLADKSLIGGIYPLKNYNWSKLVKDDGNPYNSNIIQSWITKKNNSILKDILSDEAMIQNNLLNYNINYLGNSIKIENNITKVKHLATGFMMIQRSTLEKMMKAFPSTKYVDDIHFLKKEENNMAYALFDCGVEEGHYFSEDWLFCDRWAKMGGEIYVDISINLTHTGIEDYRGSYLSSII</sequence>
<proteinExistence type="predicted"/>
<dbReference type="InterPro" id="IPR029044">
    <property type="entry name" value="Nucleotide-diphossugar_trans"/>
</dbReference>
<name>A0A6C0I1B7_9ZZZZ</name>
<dbReference type="Gene3D" id="3.90.550.10">
    <property type="entry name" value="Spore Coat Polysaccharide Biosynthesis Protein SpsA, Chain A"/>
    <property type="match status" value="1"/>
</dbReference>
<dbReference type="AlphaFoldDB" id="A0A6C0I1B7"/>
<dbReference type="SUPFAM" id="SSF53448">
    <property type="entry name" value="Nucleotide-diphospho-sugar transferases"/>
    <property type="match status" value="1"/>
</dbReference>
<accession>A0A6C0I1B7</accession>